<organism evidence="1 2">
    <name type="scientific">Acinetobacter cumulans</name>
    <dbReference type="NCBI Taxonomy" id="2136182"/>
    <lineage>
        <taxon>Bacteria</taxon>
        <taxon>Pseudomonadati</taxon>
        <taxon>Pseudomonadota</taxon>
        <taxon>Gammaproteobacteria</taxon>
        <taxon>Moraxellales</taxon>
        <taxon>Moraxellaceae</taxon>
        <taxon>Acinetobacter</taxon>
    </lineage>
</organism>
<comment type="caution">
    <text evidence="1">The sequence shown here is derived from an EMBL/GenBank/DDBJ whole genome shotgun (WGS) entry which is preliminary data.</text>
</comment>
<gene>
    <name evidence="1" type="ORF">D7V64_14710</name>
</gene>
<dbReference type="Proteomes" id="UP000281084">
    <property type="component" value="Unassembled WGS sequence"/>
</dbReference>
<name>A0A3A8FP58_9GAMM</name>
<sequence length="86" mass="9802">MIEKTENPLHLSLDLINKILPELQQQFDNFEQDLLAMKLGLALEESGICIEIKTKAGDEYSYSLEQLKKLKAELENPLVQSLKEVS</sequence>
<dbReference type="RefSeq" id="WP_120368179.1">
    <property type="nucleotide sequence ID" value="NZ_RAXZ01000030.1"/>
</dbReference>
<reference evidence="1 2" key="1">
    <citation type="submission" date="2018-09" db="EMBL/GenBank/DDBJ databases">
        <title>The draft genome of Acinetobacter spp. strains.</title>
        <authorList>
            <person name="Qin J."/>
            <person name="Feng Y."/>
            <person name="Zong Z."/>
        </authorList>
    </citation>
    <scope>NUCLEOTIDE SEQUENCE [LARGE SCALE GENOMIC DNA]</scope>
    <source>
        <strain evidence="1 2">WCHAc060002</strain>
    </source>
</reference>
<evidence type="ECO:0000313" key="1">
    <source>
        <dbReference type="EMBL" id="RKG48777.1"/>
    </source>
</evidence>
<proteinExistence type="predicted"/>
<dbReference type="EMBL" id="RAXZ01000030">
    <property type="protein sequence ID" value="RKG48777.1"/>
    <property type="molecule type" value="Genomic_DNA"/>
</dbReference>
<accession>A0A3A8FP58</accession>
<dbReference type="AlphaFoldDB" id="A0A3A8FP58"/>
<protein>
    <submittedName>
        <fullName evidence="1">Uncharacterized protein</fullName>
    </submittedName>
</protein>
<evidence type="ECO:0000313" key="2">
    <source>
        <dbReference type="Proteomes" id="UP000281084"/>
    </source>
</evidence>